<gene>
    <name evidence="6" type="ORF">DCMF_01830</name>
</gene>
<dbReference type="Pfam" id="PF13490">
    <property type="entry name" value="zf-HC2"/>
    <property type="match status" value="1"/>
</dbReference>
<organism evidence="6 7">
    <name type="scientific">Formimonas warabiya</name>
    <dbReference type="NCBI Taxonomy" id="1761012"/>
    <lineage>
        <taxon>Bacteria</taxon>
        <taxon>Bacillati</taxon>
        <taxon>Bacillota</taxon>
        <taxon>Clostridia</taxon>
        <taxon>Eubacteriales</taxon>
        <taxon>Peptococcaceae</taxon>
        <taxon>Candidatus Formimonas</taxon>
    </lineage>
</organism>
<feature type="domain" description="Putative zinc-finger" evidence="5">
    <location>
        <begin position="3"/>
        <end position="37"/>
    </location>
</feature>
<comment type="similarity">
    <text evidence="1">Belongs to the zinc-associated anti-sigma factor (ZAS) superfamily. Anti-sigma-W factor family.</text>
</comment>
<name>A0A3G1KML7_FORW1</name>
<reference evidence="6 7" key="1">
    <citation type="submission" date="2016-10" db="EMBL/GenBank/DDBJ databases">
        <title>Complete Genome Sequence of Peptococcaceae strain DCMF.</title>
        <authorList>
            <person name="Edwards R.J."/>
            <person name="Holland S.I."/>
            <person name="Deshpande N.P."/>
            <person name="Wong Y.K."/>
            <person name="Ertan H."/>
            <person name="Manefield M."/>
            <person name="Russell T.L."/>
            <person name="Lee M.J."/>
        </authorList>
    </citation>
    <scope>NUCLEOTIDE SEQUENCE [LARGE SCALE GENOMIC DNA]</scope>
    <source>
        <strain evidence="6 7">DCMF</strain>
    </source>
</reference>
<dbReference type="InterPro" id="IPR041916">
    <property type="entry name" value="Anti_sigma_zinc_sf"/>
</dbReference>
<sequence length="384" mass="42510">MNCKEIQDLLSPYLDQVLTPEEMGLVRQHLAGCEICRQELMRLKRTIRLIHTLEDVPLPINFQHDLHHKLVCAHQEETEETAASFFNRKSSWGKYFSKSHWISVCAAAVLLFFMYTAFSPLFFSREDSDLPAPPSSPQESVKSGEMDQAQNKAKDETNDQKELVQPQESTQTGEKISDDAVKAPKKEKKIASQGTGDNQVTGDSGEKRQNGSQAARGKKGEQVDMAVLQKAAAAPKLIPVPASSQDLTEDASRSMKGFSVAKASGQKGEEIMLQNVYVELEIGAGEYQKVITQINNLPLKIPDGMIIIDADSGEKTQDAEITVSVARDYTEQVLSSLESMGKVLTQNTSGEIKMNTLSFEQPKEETKEEPAYVTIKVVLKENSN</sequence>
<feature type="compositionally biased region" description="Polar residues" evidence="3">
    <location>
        <begin position="192"/>
        <end position="202"/>
    </location>
</feature>
<dbReference type="AlphaFoldDB" id="A0A3G1KML7"/>
<keyword evidence="4" id="KW-0812">Transmembrane</keyword>
<evidence type="ECO:0000313" key="6">
    <source>
        <dbReference type="EMBL" id="ATW23697.1"/>
    </source>
</evidence>
<feature type="transmembrane region" description="Helical" evidence="4">
    <location>
        <begin position="101"/>
        <end position="123"/>
    </location>
</feature>
<dbReference type="EMBL" id="CP017634">
    <property type="protein sequence ID" value="ATW23697.1"/>
    <property type="molecule type" value="Genomic_DNA"/>
</dbReference>
<evidence type="ECO:0000256" key="1">
    <source>
        <dbReference type="ARBA" id="ARBA00024353"/>
    </source>
</evidence>
<dbReference type="KEGG" id="fwa:DCMF_01830"/>
<dbReference type="InterPro" id="IPR027383">
    <property type="entry name" value="Znf_put"/>
</dbReference>
<evidence type="ECO:0000259" key="5">
    <source>
        <dbReference type="Pfam" id="PF13490"/>
    </source>
</evidence>
<dbReference type="RefSeq" id="WP_148132858.1">
    <property type="nucleotide sequence ID" value="NZ_CP017634.1"/>
</dbReference>
<feature type="region of interest" description="Disordered" evidence="3">
    <location>
        <begin position="127"/>
        <end position="221"/>
    </location>
</feature>
<evidence type="ECO:0000256" key="3">
    <source>
        <dbReference type="SAM" id="MobiDB-lite"/>
    </source>
</evidence>
<evidence type="ECO:0000313" key="7">
    <source>
        <dbReference type="Proteomes" id="UP000323521"/>
    </source>
</evidence>
<feature type="compositionally biased region" description="Basic and acidic residues" evidence="3">
    <location>
        <begin position="175"/>
        <end position="184"/>
    </location>
</feature>
<evidence type="ECO:0000256" key="2">
    <source>
        <dbReference type="ARBA" id="ARBA00024438"/>
    </source>
</evidence>
<keyword evidence="7" id="KW-1185">Reference proteome</keyword>
<keyword evidence="4" id="KW-0472">Membrane</keyword>
<protein>
    <recommendedName>
        <fullName evidence="2">Anti-sigma-W factor RsiW</fullName>
    </recommendedName>
</protein>
<evidence type="ECO:0000256" key="4">
    <source>
        <dbReference type="SAM" id="Phobius"/>
    </source>
</evidence>
<dbReference type="Gene3D" id="1.10.10.1320">
    <property type="entry name" value="Anti-sigma factor, zinc-finger domain"/>
    <property type="match status" value="1"/>
</dbReference>
<accession>A0A3G1KML7</accession>
<proteinExistence type="inferred from homology"/>
<dbReference type="Proteomes" id="UP000323521">
    <property type="component" value="Chromosome"/>
</dbReference>
<dbReference type="OrthoDB" id="1805316at2"/>
<keyword evidence="4" id="KW-1133">Transmembrane helix</keyword>
<feature type="compositionally biased region" description="Basic and acidic residues" evidence="3">
    <location>
        <begin position="152"/>
        <end position="162"/>
    </location>
</feature>